<reference evidence="2 3" key="1">
    <citation type="journal article" date="2014" name="Nature">
        <title>Sequential evolution of bacterial morphology by co-option of a developmental regulator.</title>
        <authorList>
            <person name="Jiang C."/>
            <person name="Brown P.J."/>
            <person name="Ducret A."/>
            <person name="Brun Y.V."/>
        </authorList>
    </citation>
    <scope>NUCLEOTIDE SEQUENCE [LARGE SCALE GENOMIC DNA]</scope>
    <source>
        <strain evidence="2 3">DSM 16100</strain>
    </source>
</reference>
<dbReference type="eggNOG" id="ENOG50339SY">
    <property type="taxonomic scope" value="Bacteria"/>
</dbReference>
<gene>
    <name evidence="2" type="ORF">ABENE_12010</name>
</gene>
<evidence type="ECO:0000313" key="3">
    <source>
        <dbReference type="Proteomes" id="UP000017837"/>
    </source>
</evidence>
<comment type="caution">
    <text evidence="2">The sequence shown here is derived from an EMBL/GenBank/DDBJ whole genome shotgun (WGS) entry which is preliminary data.</text>
</comment>
<sequence>MEMINNVLSFPQVTNDVSQIKRAPDVPKEIASTSSSEPSKNDSQPDLSDGQNSGSAPAYLLRLTVDKDPKTGDWVYKAIDRYTGEVVRVMPRQELVEMRKSTSYKAGSVINTDA</sequence>
<accession>V4PTK7</accession>
<evidence type="ECO:0000313" key="2">
    <source>
        <dbReference type="EMBL" id="ESQ90689.1"/>
    </source>
</evidence>
<dbReference type="PATRIC" id="fig|1121022.4.peg.2435"/>
<dbReference type="Proteomes" id="UP000017837">
    <property type="component" value="Unassembled WGS sequence"/>
</dbReference>
<dbReference type="SUPFAM" id="SSF160214">
    <property type="entry name" value="FlaG-like"/>
    <property type="match status" value="1"/>
</dbReference>
<feature type="region of interest" description="Disordered" evidence="1">
    <location>
        <begin position="14"/>
        <end position="55"/>
    </location>
</feature>
<dbReference type="Gene3D" id="3.30.160.170">
    <property type="entry name" value="FlaG-like"/>
    <property type="match status" value="1"/>
</dbReference>
<dbReference type="STRING" id="1121022.GCA_000376105_00298"/>
<name>V4PTK7_9CAUL</name>
<dbReference type="AlphaFoldDB" id="V4PTK7"/>
<keyword evidence="3" id="KW-1185">Reference proteome</keyword>
<protein>
    <recommendedName>
        <fullName evidence="4">Flagellar protein FlaG</fullName>
    </recommendedName>
</protein>
<evidence type="ECO:0000256" key="1">
    <source>
        <dbReference type="SAM" id="MobiDB-lite"/>
    </source>
</evidence>
<dbReference type="InterPro" id="IPR035924">
    <property type="entry name" value="FlaG-like_sf"/>
</dbReference>
<dbReference type="EMBL" id="AWGB01000022">
    <property type="protein sequence ID" value="ESQ90689.1"/>
    <property type="molecule type" value="Genomic_DNA"/>
</dbReference>
<evidence type="ECO:0008006" key="4">
    <source>
        <dbReference type="Google" id="ProtNLM"/>
    </source>
</evidence>
<organism evidence="2 3">
    <name type="scientific">Asticcacaulis benevestitus DSM 16100 = ATCC BAA-896</name>
    <dbReference type="NCBI Taxonomy" id="1121022"/>
    <lineage>
        <taxon>Bacteria</taxon>
        <taxon>Pseudomonadati</taxon>
        <taxon>Pseudomonadota</taxon>
        <taxon>Alphaproteobacteria</taxon>
        <taxon>Caulobacterales</taxon>
        <taxon>Caulobacteraceae</taxon>
        <taxon>Asticcacaulis</taxon>
    </lineage>
</organism>
<proteinExistence type="predicted"/>
<feature type="compositionally biased region" description="Polar residues" evidence="1">
    <location>
        <begin position="31"/>
        <end position="55"/>
    </location>
</feature>